<proteinExistence type="predicted"/>
<gene>
    <name evidence="3" type="ORF">FR698_04275</name>
</gene>
<keyword evidence="2" id="KW-0812">Transmembrane</keyword>
<accession>A0A5C7F097</accession>
<dbReference type="EMBL" id="VPFL01000004">
    <property type="protein sequence ID" value="TXF12861.1"/>
    <property type="molecule type" value="Genomic_DNA"/>
</dbReference>
<keyword evidence="4" id="KW-1185">Reference proteome</keyword>
<dbReference type="InParanoid" id="A0A5C7F097"/>
<evidence type="ECO:0000256" key="2">
    <source>
        <dbReference type="SAM" id="Phobius"/>
    </source>
</evidence>
<name>A0A5C7F097_9PROT</name>
<protein>
    <submittedName>
        <fullName evidence="3">Uncharacterized protein</fullName>
    </submittedName>
</protein>
<evidence type="ECO:0000313" key="4">
    <source>
        <dbReference type="Proteomes" id="UP000321201"/>
    </source>
</evidence>
<dbReference type="OrthoDB" id="8527869at2"/>
<keyword evidence="2" id="KW-0472">Membrane</keyword>
<organism evidence="3 4">
    <name type="scientific">Pelomicrobium methylotrophicum</name>
    <dbReference type="NCBI Taxonomy" id="2602750"/>
    <lineage>
        <taxon>Bacteria</taxon>
        <taxon>Pseudomonadati</taxon>
        <taxon>Pseudomonadota</taxon>
        <taxon>Hydrogenophilia</taxon>
        <taxon>Hydrogenophilia incertae sedis</taxon>
        <taxon>Pelomicrobium</taxon>
    </lineage>
</organism>
<keyword evidence="2" id="KW-1133">Transmembrane helix</keyword>
<evidence type="ECO:0000313" key="3">
    <source>
        <dbReference type="EMBL" id="TXF12861.1"/>
    </source>
</evidence>
<feature type="transmembrane region" description="Helical" evidence="2">
    <location>
        <begin position="12"/>
        <end position="32"/>
    </location>
</feature>
<dbReference type="AlphaFoldDB" id="A0A5C7F097"/>
<dbReference type="RefSeq" id="WP_147798942.1">
    <property type="nucleotide sequence ID" value="NZ_VPFL01000004.1"/>
</dbReference>
<sequence length="201" mass="23481">MRLTRRDWPHLRGTAFFAVAVLAPALVVMGLAHEFMARMDRKQAALQERAALARAQLARLEEERRNLDEYREEYQRLLARRVIGEEHRLDWIEAIDRIRDQRPIFSARYAISPQRPYQPEVPLPGEPLSLLASDMRLELTLLHEGELARFFEALRQEAKGMFLLQGCRISRLGPADDMRFAPHLEADCQLTWITLNDRRPQ</sequence>
<feature type="coiled-coil region" evidence="1">
    <location>
        <begin position="36"/>
        <end position="80"/>
    </location>
</feature>
<reference evidence="3 4" key="1">
    <citation type="submission" date="2019-08" db="EMBL/GenBank/DDBJ databases">
        <title>Pelomicrobium methylotrophicum gen. nov., sp. nov. a moderately thermophilic, facultatively anaerobic, lithoautotrophic and methylotrophic bacterium isolated from a terrestrial mud volcano.</title>
        <authorList>
            <person name="Slobodkina G.B."/>
            <person name="Merkel A.Y."/>
            <person name="Slobodkin A.I."/>
        </authorList>
    </citation>
    <scope>NUCLEOTIDE SEQUENCE [LARGE SCALE GENOMIC DNA]</scope>
    <source>
        <strain evidence="3 4">SM250</strain>
    </source>
</reference>
<dbReference type="Proteomes" id="UP000321201">
    <property type="component" value="Unassembled WGS sequence"/>
</dbReference>
<keyword evidence="1" id="KW-0175">Coiled coil</keyword>
<comment type="caution">
    <text evidence="3">The sequence shown here is derived from an EMBL/GenBank/DDBJ whole genome shotgun (WGS) entry which is preliminary data.</text>
</comment>
<evidence type="ECO:0000256" key="1">
    <source>
        <dbReference type="SAM" id="Coils"/>
    </source>
</evidence>